<feature type="chain" id="PRO_5008602915" description="LysM domain-containing protein" evidence="5">
    <location>
        <begin position="20"/>
        <end position="370"/>
    </location>
</feature>
<evidence type="ECO:0000256" key="2">
    <source>
        <dbReference type="ARBA" id="ARBA00023026"/>
    </source>
</evidence>
<dbReference type="CDD" id="cd00118">
    <property type="entry name" value="LysM"/>
    <property type="match status" value="1"/>
</dbReference>
<dbReference type="GO" id="GO:0008061">
    <property type="term" value="F:chitin binding"/>
    <property type="evidence" value="ECO:0007669"/>
    <property type="project" value="UniProtKB-KW"/>
</dbReference>
<dbReference type="Proteomes" id="UP000091967">
    <property type="component" value="Unassembled WGS sequence"/>
</dbReference>
<comment type="similarity">
    <text evidence="3">Belongs to the secreted LysM effector family.</text>
</comment>
<evidence type="ECO:0000313" key="8">
    <source>
        <dbReference type="Proteomes" id="UP000091967"/>
    </source>
</evidence>
<organism evidence="7 8">
    <name type="scientific">Fusarium poae</name>
    <dbReference type="NCBI Taxonomy" id="36050"/>
    <lineage>
        <taxon>Eukaryota</taxon>
        <taxon>Fungi</taxon>
        <taxon>Dikarya</taxon>
        <taxon>Ascomycota</taxon>
        <taxon>Pezizomycotina</taxon>
        <taxon>Sordariomycetes</taxon>
        <taxon>Hypocreomycetidae</taxon>
        <taxon>Hypocreales</taxon>
        <taxon>Nectriaceae</taxon>
        <taxon>Fusarium</taxon>
    </lineage>
</organism>
<feature type="region of interest" description="Disordered" evidence="4">
    <location>
        <begin position="312"/>
        <end position="370"/>
    </location>
</feature>
<evidence type="ECO:0000256" key="4">
    <source>
        <dbReference type="SAM" id="MobiDB-lite"/>
    </source>
</evidence>
<dbReference type="STRING" id="36050.A0A1B8AJ72"/>
<dbReference type="PANTHER" id="PTHR34997">
    <property type="entry name" value="AM15"/>
    <property type="match status" value="1"/>
</dbReference>
<reference evidence="7 8" key="1">
    <citation type="submission" date="2016-06" db="EMBL/GenBank/DDBJ databases">
        <title>Living apart together: crosstalk between the core and supernumerary genomes in a fungal plant pathogen.</title>
        <authorList>
            <person name="Vanheule A."/>
            <person name="Audenaert K."/>
            <person name="Warris S."/>
            <person name="Van De Geest H."/>
            <person name="Schijlen E."/>
            <person name="Hofte M."/>
            <person name="De Saeger S."/>
            <person name="Haesaert G."/>
            <person name="Waalwijk C."/>
            <person name="Van Der Lee T."/>
        </authorList>
    </citation>
    <scope>NUCLEOTIDE SEQUENCE [LARGE SCALE GENOMIC DNA]</scope>
    <source>
        <strain evidence="7 8">2516</strain>
    </source>
</reference>
<keyword evidence="1" id="KW-0147">Chitin-binding</keyword>
<dbReference type="PROSITE" id="PS51782">
    <property type="entry name" value="LYSM"/>
    <property type="match status" value="1"/>
</dbReference>
<name>A0A1B8AJ72_FUSPO</name>
<dbReference type="EMBL" id="LYXU01000003">
    <property type="protein sequence ID" value="OBS20364.1"/>
    <property type="molecule type" value="Genomic_DNA"/>
</dbReference>
<feature type="signal peptide" evidence="5">
    <location>
        <begin position="1"/>
        <end position="19"/>
    </location>
</feature>
<dbReference type="Pfam" id="PF01476">
    <property type="entry name" value="LysM"/>
    <property type="match status" value="1"/>
</dbReference>
<feature type="compositionally biased region" description="Polar residues" evidence="4">
    <location>
        <begin position="327"/>
        <end position="370"/>
    </location>
</feature>
<dbReference type="InterPro" id="IPR036779">
    <property type="entry name" value="LysM_dom_sf"/>
</dbReference>
<keyword evidence="5" id="KW-0732">Signal</keyword>
<gene>
    <name evidence="7" type="ORF">FPOA_06736</name>
</gene>
<dbReference type="AlphaFoldDB" id="A0A1B8AJ72"/>
<accession>A0A1B8AJ72</accession>
<evidence type="ECO:0000256" key="5">
    <source>
        <dbReference type="SAM" id="SignalP"/>
    </source>
</evidence>
<evidence type="ECO:0000256" key="1">
    <source>
        <dbReference type="ARBA" id="ARBA00022669"/>
    </source>
</evidence>
<evidence type="ECO:0000313" key="7">
    <source>
        <dbReference type="EMBL" id="OBS20364.1"/>
    </source>
</evidence>
<protein>
    <recommendedName>
        <fullName evidence="6">LysM domain-containing protein</fullName>
    </recommendedName>
</protein>
<dbReference type="PANTHER" id="PTHR34997:SF1">
    <property type="entry name" value="PEPTIDOGLYCAN-BINDING LYSIN DOMAIN"/>
    <property type="match status" value="1"/>
</dbReference>
<keyword evidence="2" id="KW-0843">Virulence</keyword>
<dbReference type="InterPro" id="IPR018392">
    <property type="entry name" value="LysM"/>
</dbReference>
<comment type="caution">
    <text evidence="7">The sequence shown here is derived from an EMBL/GenBank/DDBJ whole genome shotgun (WGS) entry which is preliminary data.</text>
</comment>
<evidence type="ECO:0000259" key="6">
    <source>
        <dbReference type="PROSITE" id="PS51782"/>
    </source>
</evidence>
<evidence type="ECO:0000256" key="3">
    <source>
        <dbReference type="ARBA" id="ARBA00044955"/>
    </source>
</evidence>
<dbReference type="InterPro" id="IPR052210">
    <property type="entry name" value="LysM1-like"/>
</dbReference>
<keyword evidence="8" id="KW-1185">Reference proteome</keyword>
<feature type="domain" description="LysM" evidence="6">
    <location>
        <begin position="33"/>
        <end position="81"/>
    </location>
</feature>
<dbReference type="Gene3D" id="3.10.350.10">
    <property type="entry name" value="LysM domain"/>
    <property type="match status" value="2"/>
</dbReference>
<sequence>MFFPYFLAILASGTHAVRAGPPSERSADLSKCKQYTIQDDDTCLKVGKKNKSTYAQIVSWNRDIPSICSKMKSLKGTSICVSNPSGAFGIPINEHADPSIATAPFKKAESTNVPNDGNATYPADRFEPAIDPIPLAKGTRLDCYLYYWLANVTDDLSADCWALASSCGATPEEFILWNPSLAETNGTCEAIEDADAASTLDIGLMTFINGYTWPCTIAPSQSYCIVLSSATAPPDLNNEVQPPTPRAAGEISNCTMWLDVPEAITCDDFMTMNNLQFDEFYEMNPSVGKDCGGLVVGTNYCRSTYPGGRGFGIPGWSSSEPDDDHSTVISTQPASSASKDVSTNASGETGTTATRPSPVQTGVSESCTSF</sequence>
<proteinExistence type="inferred from homology"/>